<dbReference type="Proteomes" id="UP001178277">
    <property type="component" value="Unassembled WGS sequence"/>
</dbReference>
<evidence type="ECO:0000313" key="2">
    <source>
        <dbReference type="Proteomes" id="UP001178277"/>
    </source>
</evidence>
<accession>A0AA90NT56</accession>
<sequence>MSQKRFTVTYNINGANEKTVNIWVDTLYTMDIEHMIKVELNESIESNIGIDKINLIKF</sequence>
<gene>
    <name evidence="1" type="ORF">Q8G35_12420</name>
</gene>
<proteinExistence type="predicted"/>
<organism evidence="1 2">
    <name type="scientific">Peribacillus simplex</name>
    <dbReference type="NCBI Taxonomy" id="1478"/>
    <lineage>
        <taxon>Bacteria</taxon>
        <taxon>Bacillati</taxon>
        <taxon>Bacillota</taxon>
        <taxon>Bacilli</taxon>
        <taxon>Bacillales</taxon>
        <taxon>Bacillaceae</taxon>
        <taxon>Peribacillus</taxon>
    </lineage>
</organism>
<dbReference type="AlphaFoldDB" id="A0AA90NT56"/>
<comment type="caution">
    <text evidence="1">The sequence shown here is derived from an EMBL/GenBank/DDBJ whole genome shotgun (WGS) entry which is preliminary data.</text>
</comment>
<evidence type="ECO:0000313" key="1">
    <source>
        <dbReference type="EMBL" id="MDP1419216.1"/>
    </source>
</evidence>
<dbReference type="EMBL" id="JAUUTP010000011">
    <property type="protein sequence ID" value="MDP1419216.1"/>
    <property type="molecule type" value="Genomic_DNA"/>
</dbReference>
<name>A0AA90NT56_9BACI</name>
<dbReference type="RefSeq" id="WP_305160499.1">
    <property type="nucleotide sequence ID" value="NZ_JAUUTP010000011.1"/>
</dbReference>
<protein>
    <submittedName>
        <fullName evidence="1">Uncharacterized protein</fullName>
    </submittedName>
</protein>
<reference evidence="1" key="1">
    <citation type="submission" date="2023-07" db="EMBL/GenBank/DDBJ databases">
        <title>Murine gut Bacillus species.</title>
        <authorList>
            <person name="Gutman E."/>
            <person name="Hashuel R."/>
            <person name="Litvak Y."/>
        </authorList>
    </citation>
    <scope>NUCLEOTIDE SEQUENCE</scope>
    <source>
        <strain evidence="1">RU283</strain>
    </source>
</reference>